<dbReference type="AlphaFoldDB" id="A0A8X6UUS6"/>
<reference evidence="1" key="1">
    <citation type="submission" date="2020-08" db="EMBL/GenBank/DDBJ databases">
        <title>Multicomponent nature underlies the extraordinary mechanical properties of spider dragline silk.</title>
        <authorList>
            <person name="Kono N."/>
            <person name="Nakamura H."/>
            <person name="Mori M."/>
            <person name="Yoshida Y."/>
            <person name="Ohtoshi R."/>
            <person name="Malay A.D."/>
            <person name="Moran D.A.P."/>
            <person name="Tomita M."/>
            <person name="Numata K."/>
            <person name="Arakawa K."/>
        </authorList>
    </citation>
    <scope>NUCLEOTIDE SEQUENCE</scope>
</reference>
<sequence length="108" mass="12432">MSKTALKDKKLLWKTKRSNNSTLSYSFEGQSQACIKSNSCVFCTKLYEGWRTTSVCQSSRMITLEFIWEDTVIYQNNKIACPSQYRRLLVVRLFGIHCPHCPVLSTLA</sequence>
<gene>
    <name evidence="1" type="ORF">TNCV_1094061</name>
</gene>
<accession>A0A8X6UUS6</accession>
<protein>
    <submittedName>
        <fullName evidence="1">Uncharacterized protein</fullName>
    </submittedName>
</protein>
<organism evidence="1 2">
    <name type="scientific">Trichonephila clavipes</name>
    <name type="common">Golden silk orbweaver</name>
    <name type="synonym">Nephila clavipes</name>
    <dbReference type="NCBI Taxonomy" id="2585209"/>
    <lineage>
        <taxon>Eukaryota</taxon>
        <taxon>Metazoa</taxon>
        <taxon>Ecdysozoa</taxon>
        <taxon>Arthropoda</taxon>
        <taxon>Chelicerata</taxon>
        <taxon>Arachnida</taxon>
        <taxon>Araneae</taxon>
        <taxon>Araneomorphae</taxon>
        <taxon>Entelegynae</taxon>
        <taxon>Araneoidea</taxon>
        <taxon>Nephilidae</taxon>
        <taxon>Trichonephila</taxon>
    </lineage>
</organism>
<comment type="caution">
    <text evidence="1">The sequence shown here is derived from an EMBL/GenBank/DDBJ whole genome shotgun (WGS) entry which is preliminary data.</text>
</comment>
<name>A0A8X6UUS6_TRICX</name>
<evidence type="ECO:0000313" key="1">
    <source>
        <dbReference type="EMBL" id="GFX93466.1"/>
    </source>
</evidence>
<evidence type="ECO:0000313" key="2">
    <source>
        <dbReference type="Proteomes" id="UP000887159"/>
    </source>
</evidence>
<proteinExistence type="predicted"/>
<dbReference type="EMBL" id="BMAU01021174">
    <property type="protein sequence ID" value="GFX93466.1"/>
    <property type="molecule type" value="Genomic_DNA"/>
</dbReference>
<dbReference type="Proteomes" id="UP000887159">
    <property type="component" value="Unassembled WGS sequence"/>
</dbReference>
<keyword evidence="2" id="KW-1185">Reference proteome</keyword>